<dbReference type="KEGG" id="spse:SULPSESMR1_02853"/>
<evidence type="ECO:0000313" key="3">
    <source>
        <dbReference type="Proteomes" id="UP000199754"/>
    </source>
</evidence>
<feature type="compositionally biased region" description="Basic and acidic residues" evidence="1">
    <location>
        <begin position="1"/>
        <end position="12"/>
    </location>
</feature>
<reference evidence="2 3" key="1">
    <citation type="submission" date="2017-07" db="EMBL/GenBank/DDBJ databases">
        <title>Genome Sequence of Sulfitobacter pseudonitzschiae Strain SMR1 Isolated from a culture of the Diatom Skeletonema marinoi.</title>
        <authorList>
            <person name="Topel M."/>
            <person name="Pinder M.I.M."/>
            <person name="Johansson O.N."/>
            <person name="Kourtchenko O."/>
            <person name="Godhe A."/>
            <person name="Clarke A.K."/>
        </authorList>
    </citation>
    <scope>NUCLEOTIDE SEQUENCE [LARGE SCALE GENOMIC DNA]</scope>
    <source>
        <strain evidence="2 3">SMR1</strain>
    </source>
</reference>
<protein>
    <submittedName>
        <fullName evidence="2">Uncharacterized protein</fullName>
    </submittedName>
</protein>
<evidence type="ECO:0000313" key="2">
    <source>
        <dbReference type="EMBL" id="ASM73635.1"/>
    </source>
</evidence>
<name>A0A221K3U7_9RHOB</name>
<dbReference type="AlphaFoldDB" id="A0A221K3U7"/>
<proteinExistence type="predicted"/>
<accession>A0A221K3U7</accession>
<evidence type="ECO:0000256" key="1">
    <source>
        <dbReference type="SAM" id="MobiDB-lite"/>
    </source>
</evidence>
<dbReference type="Proteomes" id="UP000199754">
    <property type="component" value="Chromosome"/>
</dbReference>
<organism evidence="2 3">
    <name type="scientific">Pseudosulfitobacter pseudonitzschiae</name>
    <dbReference type="NCBI Taxonomy" id="1402135"/>
    <lineage>
        <taxon>Bacteria</taxon>
        <taxon>Pseudomonadati</taxon>
        <taxon>Pseudomonadota</taxon>
        <taxon>Alphaproteobacteria</taxon>
        <taxon>Rhodobacterales</taxon>
        <taxon>Roseobacteraceae</taxon>
        <taxon>Pseudosulfitobacter</taxon>
    </lineage>
</organism>
<dbReference type="EMBL" id="CP022415">
    <property type="protein sequence ID" value="ASM73635.1"/>
    <property type="molecule type" value="Genomic_DNA"/>
</dbReference>
<sequence length="49" mass="5902">MRLKCEKADIQKKGPPQNERGEVTNFRKNQFVGEYHLSYYIPSFRVLRE</sequence>
<feature type="region of interest" description="Disordered" evidence="1">
    <location>
        <begin position="1"/>
        <end position="21"/>
    </location>
</feature>
<keyword evidence="3" id="KW-1185">Reference proteome</keyword>
<gene>
    <name evidence="2" type="ORF">SULPSESMR1_02853</name>
</gene>